<dbReference type="EMBL" id="JAANAS010000049">
    <property type="protein sequence ID" value="NGZ89976.1"/>
    <property type="molecule type" value="Genomic_DNA"/>
</dbReference>
<evidence type="ECO:0000313" key="3">
    <source>
        <dbReference type="EMBL" id="NGZ89976.1"/>
    </source>
</evidence>
<evidence type="ECO:0000256" key="1">
    <source>
        <dbReference type="ARBA" id="ARBA00022729"/>
    </source>
</evidence>
<dbReference type="NCBIfam" id="TIGR04183">
    <property type="entry name" value="Por_Secre_tail"/>
    <property type="match status" value="1"/>
</dbReference>
<protein>
    <submittedName>
        <fullName evidence="3">T9SS type A sorting domain-containing protein</fullName>
    </submittedName>
</protein>
<dbReference type="AlphaFoldDB" id="A0A967E6P8"/>
<dbReference type="Gene3D" id="3.40.630.40">
    <property type="entry name" value="Zn-dependent exopeptidases"/>
    <property type="match status" value="1"/>
</dbReference>
<evidence type="ECO:0000256" key="2">
    <source>
        <dbReference type="SAM" id="SignalP"/>
    </source>
</evidence>
<keyword evidence="4" id="KW-1185">Reference proteome</keyword>
<dbReference type="RefSeq" id="WP_166400233.1">
    <property type="nucleotide sequence ID" value="NZ_JAANAS010000049.1"/>
</dbReference>
<organism evidence="3 4">
    <name type="scientific">Psychroflexus maritimus</name>
    <dbReference type="NCBI Taxonomy" id="2714865"/>
    <lineage>
        <taxon>Bacteria</taxon>
        <taxon>Pseudomonadati</taxon>
        <taxon>Bacteroidota</taxon>
        <taxon>Flavobacteriia</taxon>
        <taxon>Flavobacteriales</taxon>
        <taxon>Flavobacteriaceae</taxon>
        <taxon>Psychroflexus</taxon>
    </lineage>
</organism>
<accession>A0A967E6P8</accession>
<feature type="signal peptide" evidence="2">
    <location>
        <begin position="1"/>
        <end position="23"/>
    </location>
</feature>
<gene>
    <name evidence="3" type="ORF">G7034_06900</name>
</gene>
<dbReference type="Proteomes" id="UP000643701">
    <property type="component" value="Unassembled WGS sequence"/>
</dbReference>
<dbReference type="InterPro" id="IPR026444">
    <property type="entry name" value="Secre_tail"/>
</dbReference>
<evidence type="ECO:0000313" key="4">
    <source>
        <dbReference type="Proteomes" id="UP000643701"/>
    </source>
</evidence>
<comment type="caution">
    <text evidence="3">The sequence shown here is derived from an EMBL/GenBank/DDBJ whole genome shotgun (WGS) entry which is preliminary data.</text>
</comment>
<keyword evidence="1 2" id="KW-0732">Signal</keyword>
<dbReference type="SUPFAM" id="SSF53187">
    <property type="entry name" value="Zn-dependent exopeptidases"/>
    <property type="match status" value="1"/>
</dbReference>
<feature type="chain" id="PRO_5037905094" evidence="2">
    <location>
        <begin position="24"/>
        <end position="394"/>
    </location>
</feature>
<sequence length="394" mass="44215">MKSLRKNIILILLVSLVASYTFAQSVDFGTNNYIEYQIGNLPLVISVSHGGNIEPASIPDRTCNNPVYAVDAFTIETALEIKNLLFAKTGCYPHIIISHLKRNKLDPNRNLADGACGNQEAMTAWQEFHNFIDTARNTANQQYNDKTFFVDLHGHGNPIQRVELGYLLYDDELELSDNTLNTSQYINYSSIKNLATSNVNNYTHAQLLKGPYSFGTLLSNKNYPAVPSQNIPFPGTNSNYFSGGYITANHTSYDPGAPINGLQMELNFTNIRDTPANRTEFAIAFAEAIIEYMNTHFNLSWNTCNPLSTINTFPDKPFSVHPNPISRGDLIHFDIPEDTIYEYELFNLQGQLTAKGVLNSDRTINSKELNSGLYLIKVFNKLNGVFMTMKIIIH</sequence>
<proteinExistence type="predicted"/>
<name>A0A967E6P8_9FLAO</name>
<reference evidence="3" key="1">
    <citation type="submission" date="2020-03" db="EMBL/GenBank/DDBJ databases">
        <title>Psychroflexus Maritimus sp. nov., isolate from marine sediment.</title>
        <authorList>
            <person name="Zhong Y.-L."/>
        </authorList>
    </citation>
    <scope>NUCLEOTIDE SEQUENCE</scope>
    <source>
        <strain evidence="3">C1</strain>
    </source>
</reference>